<dbReference type="RefSeq" id="XP_009028663.1">
    <property type="nucleotide sequence ID" value="XM_009030415.1"/>
</dbReference>
<dbReference type="CTD" id="20207981"/>
<evidence type="ECO:0000313" key="1">
    <source>
        <dbReference type="EMBL" id="ESN93207.1"/>
    </source>
</evidence>
<dbReference type="eggNOG" id="ENOG502S8GQ">
    <property type="taxonomic scope" value="Eukaryota"/>
</dbReference>
<protein>
    <submittedName>
        <fullName evidence="1 2">Uncharacterized protein</fullName>
    </submittedName>
</protein>
<dbReference type="InParanoid" id="T1FGN2"/>
<proteinExistence type="predicted"/>
<dbReference type="Proteomes" id="UP000015101">
    <property type="component" value="Unassembled WGS sequence"/>
</dbReference>
<reference evidence="1 3" key="2">
    <citation type="journal article" date="2013" name="Nature">
        <title>Insights into bilaterian evolution from three spiralian genomes.</title>
        <authorList>
            <person name="Simakov O."/>
            <person name="Marletaz F."/>
            <person name="Cho S.J."/>
            <person name="Edsinger-Gonzales E."/>
            <person name="Havlak P."/>
            <person name="Hellsten U."/>
            <person name="Kuo D.H."/>
            <person name="Larsson T."/>
            <person name="Lv J."/>
            <person name="Arendt D."/>
            <person name="Savage R."/>
            <person name="Osoegawa K."/>
            <person name="de Jong P."/>
            <person name="Grimwood J."/>
            <person name="Chapman J.A."/>
            <person name="Shapiro H."/>
            <person name="Aerts A."/>
            <person name="Otillar R.P."/>
            <person name="Terry A.Y."/>
            <person name="Boore J.L."/>
            <person name="Grigoriev I.V."/>
            <person name="Lindberg D.R."/>
            <person name="Seaver E.C."/>
            <person name="Weisblat D.A."/>
            <person name="Putnam N.H."/>
            <person name="Rokhsar D.S."/>
        </authorList>
    </citation>
    <scope>NUCLEOTIDE SEQUENCE</scope>
</reference>
<keyword evidence="3" id="KW-1185">Reference proteome</keyword>
<dbReference type="KEGG" id="hro:HELRODRAFT_181129"/>
<dbReference type="PANTHER" id="PTHR33244">
    <property type="entry name" value="INTEGRASE CATALYTIC DOMAIN-CONTAINING PROTEIN-RELATED"/>
    <property type="match status" value="1"/>
</dbReference>
<name>T1FGN2_HELRO</name>
<reference evidence="3" key="1">
    <citation type="submission" date="2012-12" db="EMBL/GenBank/DDBJ databases">
        <authorList>
            <person name="Hellsten U."/>
            <person name="Grimwood J."/>
            <person name="Chapman J.A."/>
            <person name="Shapiro H."/>
            <person name="Aerts A."/>
            <person name="Otillar R.P."/>
            <person name="Terry A.Y."/>
            <person name="Boore J.L."/>
            <person name="Simakov O."/>
            <person name="Marletaz F."/>
            <person name="Cho S.-J."/>
            <person name="Edsinger-Gonzales E."/>
            <person name="Havlak P."/>
            <person name="Kuo D.-H."/>
            <person name="Larsson T."/>
            <person name="Lv J."/>
            <person name="Arendt D."/>
            <person name="Savage R."/>
            <person name="Osoegawa K."/>
            <person name="de Jong P."/>
            <person name="Lindberg D.R."/>
            <person name="Seaver E.C."/>
            <person name="Weisblat D.A."/>
            <person name="Putnam N.H."/>
            <person name="Grigoriev I.V."/>
            <person name="Rokhsar D.S."/>
        </authorList>
    </citation>
    <scope>NUCLEOTIDE SEQUENCE</scope>
</reference>
<gene>
    <name evidence="2" type="primary">20207981</name>
    <name evidence="1" type="ORF">HELRODRAFT_181129</name>
</gene>
<sequence length="203" mass="23705">MIQRVKNFLKIAYDSNTDPYIALLQYRNAPLSGLDFSPAQLLMSRFLRIKLPTTSQNLHPKVVDARDNLVYRQQQQQKYYDRKSKPLSSLNKGDVVRMNYNETWKRGIVRFKHQASRSYIVDTEDGSTLTRNRRDLIYTTKKYFKYFLKMCVGMISSKHVLDGESSIIFTRSFSVISRNDSNTTFGDCLSFDKKVEIPDDLTE</sequence>
<dbReference type="PANTHER" id="PTHR33244:SF3">
    <property type="entry name" value="PEPTIDASE A2 DOMAIN-CONTAINING PROTEIN"/>
    <property type="match status" value="1"/>
</dbReference>
<dbReference type="AlphaFoldDB" id="T1FGN2"/>
<accession>T1FGN2</accession>
<dbReference type="GeneID" id="20207981"/>
<dbReference type="EnsemblMetazoa" id="HelroT181129">
    <property type="protein sequence ID" value="HelroP181129"/>
    <property type="gene ID" value="HelroG181129"/>
</dbReference>
<reference evidence="2" key="3">
    <citation type="submission" date="2015-06" db="UniProtKB">
        <authorList>
            <consortium name="EnsemblMetazoa"/>
        </authorList>
    </citation>
    <scope>IDENTIFICATION</scope>
</reference>
<dbReference type="STRING" id="6412.T1FGN2"/>
<dbReference type="OrthoDB" id="444601at2759"/>
<evidence type="ECO:0000313" key="2">
    <source>
        <dbReference type="EnsemblMetazoa" id="HelroP181129"/>
    </source>
</evidence>
<dbReference type="EMBL" id="AMQM01007482">
    <property type="status" value="NOT_ANNOTATED_CDS"/>
    <property type="molecule type" value="Genomic_DNA"/>
</dbReference>
<dbReference type="EMBL" id="KB097628">
    <property type="protein sequence ID" value="ESN93207.1"/>
    <property type="molecule type" value="Genomic_DNA"/>
</dbReference>
<organism evidence="2 3">
    <name type="scientific">Helobdella robusta</name>
    <name type="common">Californian leech</name>
    <dbReference type="NCBI Taxonomy" id="6412"/>
    <lineage>
        <taxon>Eukaryota</taxon>
        <taxon>Metazoa</taxon>
        <taxon>Spiralia</taxon>
        <taxon>Lophotrochozoa</taxon>
        <taxon>Annelida</taxon>
        <taxon>Clitellata</taxon>
        <taxon>Hirudinea</taxon>
        <taxon>Rhynchobdellida</taxon>
        <taxon>Glossiphoniidae</taxon>
        <taxon>Helobdella</taxon>
    </lineage>
</organism>
<dbReference type="HOGENOM" id="CLU_1350212_0_0_1"/>
<evidence type="ECO:0000313" key="3">
    <source>
        <dbReference type="Proteomes" id="UP000015101"/>
    </source>
</evidence>